<reference evidence="9 10" key="1">
    <citation type="submission" date="2014-04" db="EMBL/GenBank/DDBJ databases">
        <title>The Genome Sequence of Thermoanaerobaculum aquaticum MP-01, The First Cultivated Group 23 Acidobacterium.</title>
        <authorList>
            <person name="Stamps B.W."/>
            <person name="Losey N.A."/>
            <person name="Lawson P.A."/>
            <person name="Stevenson B.S."/>
        </authorList>
    </citation>
    <scope>NUCLEOTIDE SEQUENCE [LARGE SCALE GENOMIC DNA]</scope>
    <source>
        <strain evidence="9 10">MP-01</strain>
    </source>
</reference>
<dbReference type="SUPFAM" id="SSF50249">
    <property type="entry name" value="Nucleic acid-binding proteins"/>
    <property type="match status" value="1"/>
</dbReference>
<sequence>MQDAEIRQLPELVGQEVRVRGWLFNKRSSGKLQFLIVRDGTGFLQAVVFKPEVPQKVWEDAEKLGQESSLWVVGTVREDKRAPGGVELTVKELEIYQLCQDYPITPKEHGVAFLMDNRHLWLRSRRQHAIMRVRNELCFAIREFFYKRGFVLIDSPILTPAACEGTSTLFQTDYFGEKAYLSQSGQLYLEPAAAAHGKVYCFGPTFRAEKSKTRRHLMEFWMVEPEVAWMRFPELLDLAEEFVSELVARVLDRCQEELKRLERDTSKLEPATRRPYPRIDYADAIAKLQAKGFSVQFGDDFGGDEETALADESGKPVMITRYPAHIKAFYMEPDPQDPTRALAVDMIAPEGYGEIIGGSERISSYELLEQRIREHNLPREAFEWYLDIRRYGAFPHSGFGMGIERVVAWLCGLDHVRETIPYPRMLYRLYP</sequence>
<proteinExistence type="inferred from homology"/>
<dbReference type="AlphaFoldDB" id="A0A062XSI6"/>
<dbReference type="PRINTS" id="PR01042">
    <property type="entry name" value="TRNASYNTHASP"/>
</dbReference>
<dbReference type="InterPro" id="IPR004365">
    <property type="entry name" value="NA-bd_OB_tRNA"/>
</dbReference>
<dbReference type="GO" id="GO:0005524">
    <property type="term" value="F:ATP binding"/>
    <property type="evidence" value="ECO:0007669"/>
    <property type="project" value="UniProtKB-UniRule"/>
</dbReference>
<keyword evidence="3 7" id="KW-0547">Nucleotide-binding</keyword>
<dbReference type="PANTHER" id="PTHR22594:SF34">
    <property type="entry name" value="ASPARAGINE--TRNA LIGASE, MITOCHONDRIAL-RELATED"/>
    <property type="match status" value="1"/>
</dbReference>
<comment type="similarity">
    <text evidence="1 7">Belongs to the class-II aminoacyl-tRNA synthetase family.</text>
</comment>
<dbReference type="GO" id="GO:0005737">
    <property type="term" value="C:cytoplasm"/>
    <property type="evidence" value="ECO:0007669"/>
    <property type="project" value="UniProtKB-SubCell"/>
</dbReference>
<dbReference type="HAMAP" id="MF_00534">
    <property type="entry name" value="Asn_tRNA_synth"/>
    <property type="match status" value="1"/>
</dbReference>
<evidence type="ECO:0000256" key="7">
    <source>
        <dbReference type="HAMAP-Rule" id="MF_00534"/>
    </source>
</evidence>
<comment type="subcellular location">
    <subcellularLocation>
        <location evidence="7">Cytoplasm</location>
    </subcellularLocation>
</comment>
<dbReference type="InterPro" id="IPR002312">
    <property type="entry name" value="Asp/Asn-tRNA-synth_IIb"/>
</dbReference>
<evidence type="ECO:0000256" key="1">
    <source>
        <dbReference type="ARBA" id="ARBA00008226"/>
    </source>
</evidence>
<dbReference type="EMBL" id="JMFG01000016">
    <property type="protein sequence ID" value="KDA53793.1"/>
    <property type="molecule type" value="Genomic_DNA"/>
</dbReference>
<dbReference type="NCBIfam" id="NF003037">
    <property type="entry name" value="PRK03932.1"/>
    <property type="match status" value="1"/>
</dbReference>
<dbReference type="GO" id="GO:0003676">
    <property type="term" value="F:nucleic acid binding"/>
    <property type="evidence" value="ECO:0007669"/>
    <property type="project" value="InterPro"/>
</dbReference>
<dbReference type="InterPro" id="IPR012340">
    <property type="entry name" value="NA-bd_OB-fold"/>
</dbReference>
<dbReference type="Gene3D" id="2.40.50.140">
    <property type="entry name" value="Nucleic acid-binding proteins"/>
    <property type="match status" value="1"/>
</dbReference>
<evidence type="ECO:0000256" key="3">
    <source>
        <dbReference type="ARBA" id="ARBA00022741"/>
    </source>
</evidence>
<evidence type="ECO:0000313" key="9">
    <source>
        <dbReference type="EMBL" id="KDA53793.1"/>
    </source>
</evidence>
<evidence type="ECO:0000313" key="10">
    <source>
        <dbReference type="Proteomes" id="UP000027284"/>
    </source>
</evidence>
<dbReference type="InterPro" id="IPR045864">
    <property type="entry name" value="aa-tRNA-synth_II/BPL/LPL"/>
</dbReference>
<dbReference type="Proteomes" id="UP000027284">
    <property type="component" value="Unassembled WGS sequence"/>
</dbReference>
<protein>
    <recommendedName>
        <fullName evidence="7">Asparagine--tRNA ligase</fullName>
        <ecNumber evidence="7">6.1.1.22</ecNumber>
    </recommendedName>
    <alternativeName>
        <fullName evidence="7">Asparaginyl-tRNA synthetase</fullName>
        <shortName evidence="7">AsnRS</shortName>
    </alternativeName>
</protein>
<dbReference type="PANTHER" id="PTHR22594">
    <property type="entry name" value="ASPARTYL/LYSYL-TRNA SYNTHETASE"/>
    <property type="match status" value="1"/>
</dbReference>
<keyword evidence="10" id="KW-1185">Reference proteome</keyword>
<dbReference type="GO" id="GO:0006421">
    <property type="term" value="P:asparaginyl-tRNA aminoacylation"/>
    <property type="evidence" value="ECO:0007669"/>
    <property type="project" value="UniProtKB-UniRule"/>
</dbReference>
<dbReference type="SUPFAM" id="SSF55681">
    <property type="entry name" value="Class II aaRS and biotin synthetases"/>
    <property type="match status" value="1"/>
</dbReference>
<evidence type="ECO:0000256" key="4">
    <source>
        <dbReference type="ARBA" id="ARBA00022840"/>
    </source>
</evidence>
<dbReference type="InterPro" id="IPR004364">
    <property type="entry name" value="Aa-tRNA-synt_II"/>
</dbReference>
<evidence type="ECO:0000256" key="5">
    <source>
        <dbReference type="ARBA" id="ARBA00022917"/>
    </source>
</evidence>
<dbReference type="Gene3D" id="3.30.930.10">
    <property type="entry name" value="Bira Bifunctional Protein, Domain 2"/>
    <property type="match status" value="1"/>
</dbReference>
<evidence type="ECO:0000256" key="6">
    <source>
        <dbReference type="ARBA" id="ARBA00023146"/>
    </source>
</evidence>
<dbReference type="Pfam" id="PF01336">
    <property type="entry name" value="tRNA_anti-codon"/>
    <property type="match status" value="1"/>
</dbReference>
<keyword evidence="7" id="KW-0963">Cytoplasm</keyword>
<organism evidence="9 10">
    <name type="scientific">Thermoanaerobaculum aquaticum</name>
    <dbReference type="NCBI Taxonomy" id="1312852"/>
    <lineage>
        <taxon>Bacteria</taxon>
        <taxon>Pseudomonadati</taxon>
        <taxon>Acidobacteriota</taxon>
        <taxon>Thermoanaerobaculia</taxon>
        <taxon>Thermoanaerobaculales</taxon>
        <taxon>Thermoanaerobaculaceae</taxon>
        <taxon>Thermoanaerobaculum</taxon>
    </lineage>
</organism>
<comment type="subunit">
    <text evidence="7">Homodimer.</text>
</comment>
<dbReference type="CDD" id="cd04323">
    <property type="entry name" value="AsnRS_cyto_like_N"/>
    <property type="match status" value="1"/>
</dbReference>
<gene>
    <name evidence="7" type="primary">asnS</name>
    <name evidence="9" type="ORF">EG19_02140</name>
</gene>
<keyword evidence="5 7" id="KW-0648">Protein biosynthesis</keyword>
<dbReference type="RefSeq" id="WP_038048736.1">
    <property type="nucleotide sequence ID" value="NZ_JMFG01000016.1"/>
</dbReference>
<name>A0A062XSI6_9BACT</name>
<evidence type="ECO:0000259" key="8">
    <source>
        <dbReference type="PROSITE" id="PS50862"/>
    </source>
</evidence>
<keyword evidence="6 7" id="KW-0030">Aminoacyl-tRNA synthetase</keyword>
<dbReference type="STRING" id="1312852.EG19_02140"/>
<dbReference type="NCBIfam" id="TIGR00457">
    <property type="entry name" value="asnS"/>
    <property type="match status" value="1"/>
</dbReference>
<comment type="catalytic activity">
    <reaction evidence="7">
        <text>tRNA(Asn) + L-asparagine + ATP = L-asparaginyl-tRNA(Asn) + AMP + diphosphate + H(+)</text>
        <dbReference type="Rhea" id="RHEA:11180"/>
        <dbReference type="Rhea" id="RHEA-COMP:9659"/>
        <dbReference type="Rhea" id="RHEA-COMP:9674"/>
        <dbReference type="ChEBI" id="CHEBI:15378"/>
        <dbReference type="ChEBI" id="CHEBI:30616"/>
        <dbReference type="ChEBI" id="CHEBI:33019"/>
        <dbReference type="ChEBI" id="CHEBI:58048"/>
        <dbReference type="ChEBI" id="CHEBI:78442"/>
        <dbReference type="ChEBI" id="CHEBI:78515"/>
        <dbReference type="ChEBI" id="CHEBI:456215"/>
        <dbReference type="EC" id="6.1.1.22"/>
    </reaction>
</comment>
<dbReference type="InterPro" id="IPR006195">
    <property type="entry name" value="aa-tRNA-synth_II"/>
</dbReference>
<accession>A0A062XSI6</accession>
<keyword evidence="4 7" id="KW-0067">ATP-binding</keyword>
<dbReference type="Pfam" id="PF00152">
    <property type="entry name" value="tRNA-synt_2"/>
    <property type="match status" value="1"/>
</dbReference>
<dbReference type="EC" id="6.1.1.22" evidence="7"/>
<dbReference type="CDD" id="cd00776">
    <property type="entry name" value="AsxRS_core"/>
    <property type="match status" value="1"/>
</dbReference>
<keyword evidence="2 7" id="KW-0436">Ligase</keyword>
<dbReference type="InterPro" id="IPR004522">
    <property type="entry name" value="Asn-tRNA-ligase"/>
</dbReference>
<dbReference type="GO" id="GO:0004816">
    <property type="term" value="F:asparagine-tRNA ligase activity"/>
    <property type="evidence" value="ECO:0007669"/>
    <property type="project" value="UniProtKB-UniRule"/>
</dbReference>
<dbReference type="PROSITE" id="PS50862">
    <property type="entry name" value="AA_TRNA_LIGASE_II"/>
    <property type="match status" value="1"/>
</dbReference>
<evidence type="ECO:0000256" key="2">
    <source>
        <dbReference type="ARBA" id="ARBA00022598"/>
    </source>
</evidence>
<dbReference type="OrthoDB" id="9762036at2"/>
<feature type="domain" description="Aminoacyl-transfer RNA synthetases class-II family profile" evidence="8">
    <location>
        <begin position="131"/>
        <end position="431"/>
    </location>
</feature>
<comment type="caution">
    <text evidence="9">The sequence shown here is derived from an EMBL/GenBank/DDBJ whole genome shotgun (WGS) entry which is preliminary data.</text>
</comment>